<gene>
    <name evidence="1" type="ORF">OCV57_01110</name>
</gene>
<dbReference type="InterPro" id="IPR003772">
    <property type="entry name" value="YceD"/>
</dbReference>
<protein>
    <submittedName>
        <fullName evidence="1">DUF177 domain-containing protein</fullName>
    </submittedName>
</protein>
<dbReference type="Pfam" id="PF02620">
    <property type="entry name" value="YceD"/>
    <property type="match status" value="1"/>
</dbReference>
<dbReference type="RefSeq" id="WP_022287399.1">
    <property type="nucleotide sequence ID" value="NZ_JAOQJZ010000001.1"/>
</dbReference>
<evidence type="ECO:0000313" key="1">
    <source>
        <dbReference type="EMBL" id="MCU6704522.1"/>
    </source>
</evidence>
<evidence type="ECO:0000313" key="2">
    <source>
        <dbReference type="Proteomes" id="UP001208131"/>
    </source>
</evidence>
<dbReference type="AlphaFoldDB" id="A0AAE3IHP6"/>
<proteinExistence type="predicted"/>
<dbReference type="EMBL" id="JAOQJZ010000001">
    <property type="protein sequence ID" value="MCU6704522.1"/>
    <property type="molecule type" value="Genomic_DNA"/>
</dbReference>
<reference evidence="1 2" key="1">
    <citation type="journal article" date="2021" name="ISME Commun">
        <title>Automated analysis of genomic sequences facilitates high-throughput and comprehensive description of bacteria.</title>
        <authorList>
            <person name="Hitch T.C.A."/>
        </authorList>
    </citation>
    <scope>NUCLEOTIDE SEQUENCE [LARGE SCALE GENOMIC DNA]</scope>
    <source>
        <strain evidence="1 2">Sanger_31</strain>
    </source>
</reference>
<dbReference type="Proteomes" id="UP001208131">
    <property type="component" value="Unassembled WGS sequence"/>
</dbReference>
<name>A0AAE3IHP6_9FIRM</name>
<comment type="caution">
    <text evidence="1">The sequence shown here is derived from an EMBL/GenBank/DDBJ whole genome shotgun (WGS) entry which is preliminary data.</text>
</comment>
<sequence>MNVQLKELFDIIGERKTIDYSITADKLSEYGGYSFASPVAVTGEIENRAGVVTLRFKTVFTMDHTCDRCLKEFSREYVYDFEHTLVRSVQSDRDDYVVCENNTLDLDELAISDLLLQLPTKILCRDDCKGLCYVCGQDLNEGKCNCS</sequence>
<keyword evidence="2" id="KW-1185">Reference proteome</keyword>
<organism evidence="1 2">
    <name type="scientific">Hominimerdicola aceti</name>
    <dbReference type="NCBI Taxonomy" id="2981726"/>
    <lineage>
        <taxon>Bacteria</taxon>
        <taxon>Bacillati</taxon>
        <taxon>Bacillota</taxon>
        <taxon>Clostridia</taxon>
        <taxon>Eubacteriales</taxon>
        <taxon>Oscillospiraceae</taxon>
        <taxon>Hominimerdicola</taxon>
    </lineage>
</organism>
<accession>A0AAE3IHP6</accession>